<sequence>MPYTTTGTLAATPPFDFLKSLNFINGFGPMAGEQRIAGRSLTRAVMLGAQPVAFTLAAQGSPDAPELAYTLFADQPIVPPTQRAAEDRASFFLSLNDDLRPFYALAEADDVFAPIVKQLWG</sequence>
<keyword evidence="2" id="KW-1185">Reference proteome</keyword>
<evidence type="ECO:0000313" key="2">
    <source>
        <dbReference type="Proteomes" id="UP000050509"/>
    </source>
</evidence>
<reference evidence="1 2" key="1">
    <citation type="submission" date="2015-09" db="EMBL/GenBank/DDBJ databases">
        <title>Draft genome sequence of Kouleothrix aurantiaca JCM 19913.</title>
        <authorList>
            <person name="Hemp J."/>
        </authorList>
    </citation>
    <scope>NUCLEOTIDE SEQUENCE [LARGE SCALE GENOMIC DNA]</scope>
    <source>
        <strain evidence="1 2">COM-B</strain>
    </source>
</reference>
<gene>
    <name evidence="1" type="ORF">SE17_37015</name>
</gene>
<protein>
    <submittedName>
        <fullName evidence="1">Uncharacterized protein</fullName>
    </submittedName>
</protein>
<proteinExistence type="predicted"/>
<dbReference type="Proteomes" id="UP000050509">
    <property type="component" value="Unassembled WGS sequence"/>
</dbReference>
<comment type="caution">
    <text evidence="1">The sequence shown here is derived from an EMBL/GenBank/DDBJ whole genome shotgun (WGS) entry which is preliminary data.</text>
</comment>
<organism evidence="1 2">
    <name type="scientific">Kouleothrix aurantiaca</name>
    <dbReference type="NCBI Taxonomy" id="186479"/>
    <lineage>
        <taxon>Bacteria</taxon>
        <taxon>Bacillati</taxon>
        <taxon>Chloroflexota</taxon>
        <taxon>Chloroflexia</taxon>
        <taxon>Chloroflexales</taxon>
        <taxon>Roseiflexineae</taxon>
        <taxon>Roseiflexaceae</taxon>
        <taxon>Kouleothrix</taxon>
    </lineage>
</organism>
<accession>A0A0P9CRI8</accession>
<dbReference type="AlphaFoldDB" id="A0A0P9CRI8"/>
<dbReference type="EMBL" id="LJCR01002504">
    <property type="protein sequence ID" value="KPV48632.1"/>
    <property type="molecule type" value="Genomic_DNA"/>
</dbReference>
<feature type="non-terminal residue" evidence="1">
    <location>
        <position position="121"/>
    </location>
</feature>
<evidence type="ECO:0000313" key="1">
    <source>
        <dbReference type="EMBL" id="KPV48632.1"/>
    </source>
</evidence>
<name>A0A0P9CRI8_9CHLR</name>